<dbReference type="AlphaFoldDB" id="A0A239AY30"/>
<dbReference type="InterPro" id="IPR050491">
    <property type="entry name" value="AmpC-like"/>
</dbReference>
<keyword evidence="4" id="KW-1185">Reference proteome</keyword>
<dbReference type="InterPro" id="IPR001466">
    <property type="entry name" value="Beta-lactam-related"/>
</dbReference>
<sequence length="362" mass="39962">MKTRITLFLLVMMPFIISAQHTSKDDLLKTFDTNTPKALEANHVPGLAVAIIKNGEVILKKGYGYSDVSNKEMVTTMTGFNIGSISKMFTAWGIMKLVEDGTIDLDTPVSTYISKWKLPSSEYDARKVTIRNVLQHTAGLSVHGYPGYESKDKLSSLVDCLNGSTREEEQVKLIMQPETTWKYSGGGYTVLQLVIEEVSGKSFASYMEKTIFKPLKMKHTSFSIDQQILKTSARGYDDEGNEIPLRLFNAQAAAGLHTTIEDLILFAKASLSTNPVLSEKSIALLIAPTELSRGNYGMGYMVMNRFGDFTLSGHGGSNQGWQSGFMLDFDSKSGIIVLTNGSAGKKVLFGSMKDWAQWRSNH</sequence>
<dbReference type="Proteomes" id="UP000198379">
    <property type="component" value="Unassembled WGS sequence"/>
</dbReference>
<gene>
    <name evidence="3" type="ORF">SAMN06265376_105209</name>
</gene>
<proteinExistence type="predicted"/>
<accession>A0A239AY30</accession>
<evidence type="ECO:0000313" key="4">
    <source>
        <dbReference type="Proteomes" id="UP000198379"/>
    </source>
</evidence>
<feature type="chain" id="PRO_5012376137" evidence="1">
    <location>
        <begin position="20"/>
        <end position="362"/>
    </location>
</feature>
<evidence type="ECO:0000313" key="3">
    <source>
        <dbReference type="EMBL" id="SNS00460.1"/>
    </source>
</evidence>
<dbReference type="PANTHER" id="PTHR46825:SF12">
    <property type="entry name" value="PENICILLIN-BINDING PROTEIN 4"/>
    <property type="match status" value="1"/>
</dbReference>
<dbReference type="EMBL" id="FZNY01000005">
    <property type="protein sequence ID" value="SNS00460.1"/>
    <property type="molecule type" value="Genomic_DNA"/>
</dbReference>
<dbReference type="PANTHER" id="PTHR46825">
    <property type="entry name" value="D-ALANYL-D-ALANINE-CARBOXYPEPTIDASE/ENDOPEPTIDASE AMPH"/>
    <property type="match status" value="1"/>
</dbReference>
<keyword evidence="1" id="KW-0732">Signal</keyword>
<protein>
    <submittedName>
        <fullName evidence="3">CubicO group peptidase, beta-lactamase class C family</fullName>
    </submittedName>
</protein>
<dbReference type="InterPro" id="IPR012338">
    <property type="entry name" value="Beta-lactam/transpept-like"/>
</dbReference>
<reference evidence="3 4" key="1">
    <citation type="submission" date="2017-06" db="EMBL/GenBank/DDBJ databases">
        <authorList>
            <person name="Kim H.J."/>
            <person name="Triplett B.A."/>
        </authorList>
    </citation>
    <scope>NUCLEOTIDE SEQUENCE [LARGE SCALE GENOMIC DNA]</scope>
    <source>
        <strain evidence="3 4">DSM 25597</strain>
    </source>
</reference>
<dbReference type="Gene3D" id="3.40.710.10">
    <property type="entry name" value="DD-peptidase/beta-lactamase superfamily"/>
    <property type="match status" value="1"/>
</dbReference>
<dbReference type="SUPFAM" id="SSF56601">
    <property type="entry name" value="beta-lactamase/transpeptidase-like"/>
    <property type="match status" value="1"/>
</dbReference>
<evidence type="ECO:0000256" key="1">
    <source>
        <dbReference type="SAM" id="SignalP"/>
    </source>
</evidence>
<organism evidence="3 4">
    <name type="scientific">Dokdonia pacifica</name>
    <dbReference type="NCBI Taxonomy" id="1627892"/>
    <lineage>
        <taxon>Bacteria</taxon>
        <taxon>Pseudomonadati</taxon>
        <taxon>Bacteroidota</taxon>
        <taxon>Flavobacteriia</taxon>
        <taxon>Flavobacteriales</taxon>
        <taxon>Flavobacteriaceae</taxon>
        <taxon>Dokdonia</taxon>
    </lineage>
</organism>
<name>A0A239AY30_9FLAO</name>
<feature type="domain" description="Beta-lactamase-related" evidence="2">
    <location>
        <begin position="36"/>
        <end position="344"/>
    </location>
</feature>
<dbReference type="RefSeq" id="WP_179218189.1">
    <property type="nucleotide sequence ID" value="NZ_BMEP01000006.1"/>
</dbReference>
<feature type="signal peptide" evidence="1">
    <location>
        <begin position="1"/>
        <end position="19"/>
    </location>
</feature>
<evidence type="ECO:0000259" key="2">
    <source>
        <dbReference type="Pfam" id="PF00144"/>
    </source>
</evidence>
<dbReference type="Pfam" id="PF00144">
    <property type="entry name" value="Beta-lactamase"/>
    <property type="match status" value="1"/>
</dbReference>